<dbReference type="AlphaFoldDB" id="A0AAE1JCN2"/>
<keyword evidence="3" id="KW-1185">Reference proteome</keyword>
<evidence type="ECO:0000313" key="3">
    <source>
        <dbReference type="Proteomes" id="UP001273209"/>
    </source>
</evidence>
<dbReference type="EMBL" id="JAWRVG010000004">
    <property type="protein sequence ID" value="KAK4082750.1"/>
    <property type="molecule type" value="Genomic_DNA"/>
</dbReference>
<accession>A0AAE1JCN2</accession>
<evidence type="ECO:0000313" key="2">
    <source>
        <dbReference type="EMBL" id="KAK4082750.1"/>
    </source>
</evidence>
<dbReference type="RefSeq" id="XP_062759179.1">
    <property type="nucleotide sequence ID" value="XM_062895733.1"/>
</dbReference>
<dbReference type="Proteomes" id="UP001273209">
    <property type="component" value="Unassembled WGS sequence"/>
</dbReference>
<organism evidence="2 3">
    <name type="scientific">Trichoderma aggressivum f. europaeum</name>
    <dbReference type="NCBI Taxonomy" id="173218"/>
    <lineage>
        <taxon>Eukaryota</taxon>
        <taxon>Fungi</taxon>
        <taxon>Dikarya</taxon>
        <taxon>Ascomycota</taxon>
        <taxon>Pezizomycotina</taxon>
        <taxon>Sordariomycetes</taxon>
        <taxon>Hypocreomycetidae</taxon>
        <taxon>Hypocreales</taxon>
        <taxon>Hypocreaceae</taxon>
        <taxon>Trichoderma</taxon>
    </lineage>
</organism>
<protein>
    <submittedName>
        <fullName evidence="2">Uncharacterized protein</fullName>
    </submittedName>
</protein>
<name>A0AAE1JCN2_9HYPO</name>
<proteinExistence type="predicted"/>
<evidence type="ECO:0000256" key="1">
    <source>
        <dbReference type="SAM" id="MobiDB-lite"/>
    </source>
</evidence>
<feature type="compositionally biased region" description="Basic and acidic residues" evidence="1">
    <location>
        <begin position="10"/>
        <end position="22"/>
    </location>
</feature>
<sequence>MILSATSAPPEKRKVKGVEKRGAPVNPNGQRITIAGFTAVMTSVHASQGGAFTHGDVGTVIKSLAGAWAKGATSSAVALGGGVEAGAAWTFFNGFADNSLPLAVIQEATKRALNWAVGQRASGANFQLTDAAGGLIVLMDAGAD</sequence>
<gene>
    <name evidence="2" type="ORF">Triagg1_1640</name>
</gene>
<feature type="region of interest" description="Disordered" evidence="1">
    <location>
        <begin position="1"/>
        <end position="27"/>
    </location>
</feature>
<reference evidence="2" key="1">
    <citation type="submission" date="2023-11" db="EMBL/GenBank/DDBJ databases">
        <title>The genome sequences of three competitors of mushroom-forming fungi.</title>
        <authorList>
            <person name="Beijen E."/>
            <person name="Ohm R.A."/>
        </authorList>
    </citation>
    <scope>NUCLEOTIDE SEQUENCE</scope>
    <source>
        <strain evidence="2">CBS 100526</strain>
    </source>
</reference>
<dbReference type="GeneID" id="87915638"/>
<comment type="caution">
    <text evidence="2">The sequence shown here is derived from an EMBL/GenBank/DDBJ whole genome shotgun (WGS) entry which is preliminary data.</text>
</comment>